<accession>C4J5R3</accession>
<dbReference type="EMBL" id="BT086160">
    <property type="protein sequence ID" value="ACR36513.1"/>
    <property type="molecule type" value="mRNA"/>
</dbReference>
<protein>
    <submittedName>
        <fullName evidence="2">Uncharacterized protein</fullName>
    </submittedName>
</protein>
<feature type="compositionally biased region" description="Low complexity" evidence="1">
    <location>
        <begin position="24"/>
        <end position="39"/>
    </location>
</feature>
<feature type="region of interest" description="Disordered" evidence="1">
    <location>
        <begin position="1"/>
        <end position="82"/>
    </location>
</feature>
<organism evidence="2">
    <name type="scientific">Zea mays</name>
    <name type="common">Maize</name>
    <dbReference type="NCBI Taxonomy" id="4577"/>
    <lineage>
        <taxon>Eukaryota</taxon>
        <taxon>Viridiplantae</taxon>
        <taxon>Streptophyta</taxon>
        <taxon>Embryophyta</taxon>
        <taxon>Tracheophyta</taxon>
        <taxon>Spermatophyta</taxon>
        <taxon>Magnoliopsida</taxon>
        <taxon>Liliopsida</taxon>
        <taxon>Poales</taxon>
        <taxon>Poaceae</taxon>
        <taxon>PACMAD clade</taxon>
        <taxon>Panicoideae</taxon>
        <taxon>Andropogonodae</taxon>
        <taxon>Andropogoneae</taxon>
        <taxon>Tripsacinae</taxon>
        <taxon>Zea</taxon>
    </lineage>
</organism>
<feature type="compositionally biased region" description="Basic and acidic residues" evidence="1">
    <location>
        <begin position="8"/>
        <end position="23"/>
    </location>
</feature>
<evidence type="ECO:0000256" key="1">
    <source>
        <dbReference type="SAM" id="MobiDB-lite"/>
    </source>
</evidence>
<evidence type="ECO:0000313" key="2">
    <source>
        <dbReference type="EMBL" id="ACR36513.1"/>
    </source>
</evidence>
<feature type="compositionally biased region" description="Basic and acidic residues" evidence="1">
    <location>
        <begin position="66"/>
        <end position="82"/>
    </location>
</feature>
<feature type="compositionally biased region" description="Basic and acidic residues" evidence="1">
    <location>
        <begin position="40"/>
        <end position="56"/>
    </location>
</feature>
<dbReference type="AlphaFoldDB" id="C4J5R3"/>
<name>C4J5R3_MAIZE</name>
<proteinExistence type="evidence at transcript level"/>
<reference evidence="2" key="1">
    <citation type="journal article" date="2009" name="PLoS Genet.">
        <title>Sequencing, mapping, and analysis of 27,455 maize full-length cDNAs.</title>
        <authorList>
            <person name="Soderlund C."/>
            <person name="Descour A."/>
            <person name="Kudrna D."/>
            <person name="Bomhoff M."/>
            <person name="Boyd L."/>
            <person name="Currie J."/>
            <person name="Angelova A."/>
            <person name="Collura K."/>
            <person name="Wissotski M."/>
            <person name="Ashley E."/>
            <person name="Morrow D."/>
            <person name="Fernandes J."/>
            <person name="Walbot V."/>
            <person name="Yu Y."/>
        </authorList>
    </citation>
    <scope>NUCLEOTIDE SEQUENCE</scope>
    <source>
        <strain evidence="2">B73</strain>
    </source>
</reference>
<sequence length="82" mass="9172">MAVVGRSTQDRTHLRKGGVEKEPLLATNLTTSTSTLLELEPNRRRNSRSEARDLKGHGSLAVCSRKKTEPGRTEEDERVEVE</sequence>
<reference evidence="2" key="2">
    <citation type="submission" date="2012-06" db="EMBL/GenBank/DDBJ databases">
        <authorList>
            <person name="Yu Y."/>
            <person name="Currie J."/>
            <person name="Lomeli R."/>
            <person name="Angelova A."/>
            <person name="Collura K."/>
            <person name="Wissotski M."/>
            <person name="Campos D."/>
            <person name="Kudrna D."/>
            <person name="Golser W."/>
            <person name="Ashely E."/>
            <person name="Descour A."/>
            <person name="Fernandes J."/>
            <person name="Soderlund C."/>
            <person name="Walbot V."/>
        </authorList>
    </citation>
    <scope>NUCLEOTIDE SEQUENCE</scope>
    <source>
        <strain evidence="2">B73</strain>
    </source>
</reference>